<dbReference type="Pfam" id="PF00480">
    <property type="entry name" value="ROK"/>
    <property type="match status" value="1"/>
</dbReference>
<dbReference type="InterPro" id="IPR036390">
    <property type="entry name" value="WH_DNA-bd_sf"/>
</dbReference>
<evidence type="ECO:0000256" key="1">
    <source>
        <dbReference type="ARBA" id="ARBA00006479"/>
    </source>
</evidence>
<sequence length="411" mass="43908">MSDLRSINQDDLRNHNLSVVLDTILRSVEPMTRAELARATGLTKATISLLVQILISSKVLHEADSVSVHYGRPGTSLAVSVGSFCAFGLQINTDGYGFAAVDINGDVIDEQWVDCDMEQLTANEVFDNLNNIVLDSETKARELGYIILGGALALPGVVIDGSILLASPNLGWKNLNLGQYELVKRLNVFAANEANLAAIAQIPGFATQRKNDSIMKPSDSFIYISTDIGIGGAVVRDGHVVYGENGFAGEIGHVSVSLDGPVCRCGRRGCLEAFAGRRALVETAHIASGCDATKIEAVNVLLERWKSGDEIVVSAVDKAVEALVSVIGSAVNLLDINTVILGGIWQRFGVGLTQRISKELTSEVLCSEAVNVRVLMSEVGGRSALLGAAQVALRRFIDKPLDYIEKSSIDE</sequence>
<dbReference type="SUPFAM" id="SSF46785">
    <property type="entry name" value="Winged helix' DNA-binding domain"/>
    <property type="match status" value="1"/>
</dbReference>
<name>A0A3E2CB40_GARVA</name>
<comment type="caution">
    <text evidence="2">The sequence shown here is derived from an EMBL/GenBank/DDBJ whole genome shotgun (WGS) entry which is preliminary data.</text>
</comment>
<dbReference type="AlphaFoldDB" id="A0A3E2CB40"/>
<dbReference type="InterPro" id="IPR036388">
    <property type="entry name" value="WH-like_DNA-bd_sf"/>
</dbReference>
<dbReference type="PANTHER" id="PTHR18964">
    <property type="entry name" value="ROK (REPRESSOR, ORF, KINASE) FAMILY"/>
    <property type="match status" value="1"/>
</dbReference>
<dbReference type="PANTHER" id="PTHR18964:SF149">
    <property type="entry name" value="BIFUNCTIONAL UDP-N-ACETYLGLUCOSAMINE 2-EPIMERASE_N-ACETYLMANNOSAMINE KINASE"/>
    <property type="match status" value="1"/>
</dbReference>
<comment type="similarity">
    <text evidence="1">Belongs to the ROK (NagC/XylR) family.</text>
</comment>
<reference evidence="2 3" key="1">
    <citation type="submission" date="2017-07" db="EMBL/GenBank/DDBJ databases">
        <title>A comparative genomics approach to explaining the enigmatic role of Gardnerella vaginalis in the vaginal microbiome.</title>
        <authorList>
            <person name="Vancuren S.J."/>
            <person name="Hill J.E."/>
        </authorList>
    </citation>
    <scope>NUCLEOTIDE SEQUENCE [LARGE SCALE GENOMIC DNA]</scope>
    <source>
        <strain evidence="2 3">WP023</strain>
    </source>
</reference>
<protein>
    <submittedName>
        <fullName evidence="2">NagC family transcriptional regulator</fullName>
    </submittedName>
</protein>
<dbReference type="InterPro" id="IPR043129">
    <property type="entry name" value="ATPase_NBD"/>
</dbReference>
<dbReference type="Gene3D" id="1.10.10.10">
    <property type="entry name" value="Winged helix-like DNA-binding domain superfamily/Winged helix DNA-binding domain"/>
    <property type="match status" value="1"/>
</dbReference>
<dbReference type="RefSeq" id="WP_410311529.1">
    <property type="nucleotide sequence ID" value="NZ_JBKFWQ010000010.1"/>
</dbReference>
<dbReference type="SUPFAM" id="SSF53067">
    <property type="entry name" value="Actin-like ATPase domain"/>
    <property type="match status" value="2"/>
</dbReference>
<accession>A0A3E2CB40</accession>
<dbReference type="Gene3D" id="3.30.420.40">
    <property type="match status" value="2"/>
</dbReference>
<dbReference type="Proteomes" id="UP000258379">
    <property type="component" value="Unassembled WGS sequence"/>
</dbReference>
<dbReference type="EMBL" id="NNRU01000003">
    <property type="protein sequence ID" value="RFT28906.1"/>
    <property type="molecule type" value="Genomic_DNA"/>
</dbReference>
<dbReference type="InterPro" id="IPR000600">
    <property type="entry name" value="ROK"/>
</dbReference>
<proteinExistence type="inferred from homology"/>
<evidence type="ECO:0000313" key="2">
    <source>
        <dbReference type="EMBL" id="RFT28906.1"/>
    </source>
</evidence>
<gene>
    <name evidence="2" type="ORF">CG405_03730</name>
</gene>
<evidence type="ECO:0000313" key="3">
    <source>
        <dbReference type="Proteomes" id="UP000258379"/>
    </source>
</evidence>
<organism evidence="2 3">
    <name type="scientific">Gardnerella vaginalis</name>
    <dbReference type="NCBI Taxonomy" id="2702"/>
    <lineage>
        <taxon>Bacteria</taxon>
        <taxon>Bacillati</taxon>
        <taxon>Actinomycetota</taxon>
        <taxon>Actinomycetes</taxon>
        <taxon>Bifidobacteriales</taxon>
        <taxon>Bifidobacteriaceae</taxon>
        <taxon>Gardnerella</taxon>
    </lineage>
</organism>